<evidence type="ECO:0000259" key="4">
    <source>
        <dbReference type="PROSITE" id="PS50123"/>
    </source>
</evidence>
<keyword evidence="2" id="KW-0808">Transferase</keyword>
<reference evidence="5" key="1">
    <citation type="journal article" date="2014" name="Front. Microbiol.">
        <title>High frequency of phylogenetically diverse reductive dehalogenase-homologous genes in deep subseafloor sedimentary metagenomes.</title>
        <authorList>
            <person name="Kawai M."/>
            <person name="Futagami T."/>
            <person name="Toyoda A."/>
            <person name="Takaki Y."/>
            <person name="Nishi S."/>
            <person name="Hori S."/>
            <person name="Arai W."/>
            <person name="Tsubouchi T."/>
            <person name="Morono Y."/>
            <person name="Uchiyama I."/>
            <person name="Ito T."/>
            <person name="Fujiyama A."/>
            <person name="Inagaki F."/>
            <person name="Takami H."/>
        </authorList>
    </citation>
    <scope>NUCLEOTIDE SEQUENCE</scope>
    <source>
        <strain evidence="5">Expedition CK06-06</strain>
    </source>
</reference>
<gene>
    <name evidence="5" type="ORF">S01H1_06451</name>
</gene>
<protein>
    <recommendedName>
        <fullName evidence="4">CheR-type methyltransferase domain-containing protein</fullName>
    </recommendedName>
</protein>
<dbReference type="PROSITE" id="PS50123">
    <property type="entry name" value="CHER"/>
    <property type="match status" value="1"/>
</dbReference>
<sequence>ANDGSAGELTAMLDVISTNLTSFFRENGHFEYLAQTALPRFAAGASKSGVRRIRAWSAGCSSGEEPYSMGICLQENLPEFSRWDVRILATDLSTKVLGKAAQGVYEAERVEQVSPELRNRYFTRVPQRSDRLYTINESVRRMITFGRLNLMGSWPMRGSFDIIFCRNVMIYFDKPTQGRLVDRYWDLLAPGGLLFIGHSESLTGIKHRFRYVQPTVYQRP</sequence>
<dbReference type="SMART" id="SM00138">
    <property type="entry name" value="MeTrc"/>
    <property type="match status" value="1"/>
</dbReference>
<dbReference type="EMBL" id="BARS01003332">
    <property type="protein sequence ID" value="GAF81234.1"/>
    <property type="molecule type" value="Genomic_DNA"/>
</dbReference>
<dbReference type="GO" id="GO:0008757">
    <property type="term" value="F:S-adenosylmethionine-dependent methyltransferase activity"/>
    <property type="evidence" value="ECO:0007669"/>
    <property type="project" value="InterPro"/>
</dbReference>
<evidence type="ECO:0000256" key="3">
    <source>
        <dbReference type="ARBA" id="ARBA00022691"/>
    </source>
</evidence>
<accession>X0SJP8</accession>
<dbReference type="InterPro" id="IPR000780">
    <property type="entry name" value="CheR_MeTrfase"/>
</dbReference>
<organism evidence="5">
    <name type="scientific">marine sediment metagenome</name>
    <dbReference type="NCBI Taxonomy" id="412755"/>
    <lineage>
        <taxon>unclassified sequences</taxon>
        <taxon>metagenomes</taxon>
        <taxon>ecological metagenomes</taxon>
    </lineage>
</organism>
<evidence type="ECO:0000256" key="2">
    <source>
        <dbReference type="ARBA" id="ARBA00022679"/>
    </source>
</evidence>
<keyword evidence="1" id="KW-0489">Methyltransferase</keyword>
<evidence type="ECO:0000256" key="1">
    <source>
        <dbReference type="ARBA" id="ARBA00022603"/>
    </source>
</evidence>
<dbReference type="PANTHER" id="PTHR24422:SF19">
    <property type="entry name" value="CHEMOTAXIS PROTEIN METHYLTRANSFERASE"/>
    <property type="match status" value="1"/>
</dbReference>
<evidence type="ECO:0000313" key="5">
    <source>
        <dbReference type="EMBL" id="GAF81234.1"/>
    </source>
</evidence>
<keyword evidence="3" id="KW-0949">S-adenosyl-L-methionine</keyword>
<dbReference type="AlphaFoldDB" id="X0SJP8"/>
<proteinExistence type="predicted"/>
<dbReference type="Pfam" id="PF01739">
    <property type="entry name" value="CheR"/>
    <property type="match status" value="1"/>
</dbReference>
<dbReference type="PANTHER" id="PTHR24422">
    <property type="entry name" value="CHEMOTAXIS PROTEIN METHYLTRANSFERASE"/>
    <property type="match status" value="1"/>
</dbReference>
<dbReference type="SUPFAM" id="SSF53335">
    <property type="entry name" value="S-adenosyl-L-methionine-dependent methyltransferases"/>
    <property type="match status" value="1"/>
</dbReference>
<dbReference type="CDD" id="cd02440">
    <property type="entry name" value="AdoMet_MTases"/>
    <property type="match status" value="1"/>
</dbReference>
<dbReference type="InterPro" id="IPR050903">
    <property type="entry name" value="Bact_Chemotaxis_MeTrfase"/>
</dbReference>
<dbReference type="InterPro" id="IPR022642">
    <property type="entry name" value="CheR_C"/>
</dbReference>
<dbReference type="Gene3D" id="3.40.50.150">
    <property type="entry name" value="Vaccinia Virus protein VP39"/>
    <property type="match status" value="1"/>
</dbReference>
<feature type="domain" description="CheR-type methyltransferase" evidence="4">
    <location>
        <begin position="1"/>
        <end position="220"/>
    </location>
</feature>
<name>X0SJP8_9ZZZZ</name>
<comment type="caution">
    <text evidence="5">The sequence shown here is derived from an EMBL/GenBank/DDBJ whole genome shotgun (WGS) entry which is preliminary data.</text>
</comment>
<dbReference type="GO" id="GO:0032259">
    <property type="term" value="P:methylation"/>
    <property type="evidence" value="ECO:0007669"/>
    <property type="project" value="UniProtKB-KW"/>
</dbReference>
<dbReference type="PRINTS" id="PR00996">
    <property type="entry name" value="CHERMTFRASE"/>
</dbReference>
<dbReference type="InterPro" id="IPR029063">
    <property type="entry name" value="SAM-dependent_MTases_sf"/>
</dbReference>
<feature type="non-terminal residue" evidence="5">
    <location>
        <position position="1"/>
    </location>
</feature>